<dbReference type="SMART" id="SM00829">
    <property type="entry name" value="PKS_ER"/>
    <property type="match status" value="1"/>
</dbReference>
<dbReference type="EMBL" id="JAXOVC010000005">
    <property type="protein sequence ID" value="KAK4501534.1"/>
    <property type="molecule type" value="Genomic_DNA"/>
</dbReference>
<dbReference type="Gene3D" id="3.40.50.720">
    <property type="entry name" value="NAD(P)-binding Rossmann-like Domain"/>
    <property type="match status" value="1"/>
</dbReference>
<accession>A0ABR0EJ38</accession>
<dbReference type="PROSITE" id="PS00059">
    <property type="entry name" value="ADH_ZINC"/>
    <property type="match status" value="1"/>
</dbReference>
<comment type="caution">
    <text evidence="8">The sequence shown here is derived from an EMBL/GenBank/DDBJ whole genome shotgun (WGS) entry which is preliminary data.</text>
</comment>
<dbReference type="InterPro" id="IPR013149">
    <property type="entry name" value="ADH-like_C"/>
</dbReference>
<dbReference type="Pfam" id="PF08240">
    <property type="entry name" value="ADH_N"/>
    <property type="match status" value="1"/>
</dbReference>
<dbReference type="InterPro" id="IPR013154">
    <property type="entry name" value="ADH-like_N"/>
</dbReference>
<reference evidence="8 9" key="1">
    <citation type="journal article" date="2023" name="G3 (Bethesda)">
        <title>A chromosome-level genome assembly of Zasmidium syzygii isolated from banana leaves.</title>
        <authorList>
            <person name="van Westerhoven A.C."/>
            <person name="Mehrabi R."/>
            <person name="Talebi R."/>
            <person name="Steentjes M.B.F."/>
            <person name="Corcolon B."/>
            <person name="Chong P.A."/>
            <person name="Kema G.H.J."/>
            <person name="Seidl M.F."/>
        </authorList>
    </citation>
    <scope>NUCLEOTIDE SEQUENCE [LARGE SCALE GENOMIC DNA]</scope>
    <source>
        <strain evidence="8 9">P124</strain>
    </source>
</reference>
<name>A0ABR0EJ38_ZASCE</name>
<dbReference type="PANTHER" id="PTHR43350:SF2">
    <property type="entry name" value="GROES-LIKE ZINC-BINDING ALCOHOL DEHYDROGENASE FAMILY PROTEIN"/>
    <property type="match status" value="1"/>
</dbReference>
<protein>
    <recommendedName>
        <fullName evidence="7">Enoyl reductase (ER) domain-containing protein</fullName>
    </recommendedName>
</protein>
<evidence type="ECO:0000313" key="9">
    <source>
        <dbReference type="Proteomes" id="UP001305779"/>
    </source>
</evidence>
<dbReference type="InterPro" id="IPR002328">
    <property type="entry name" value="ADH_Zn_CS"/>
</dbReference>
<evidence type="ECO:0000313" key="8">
    <source>
        <dbReference type="EMBL" id="KAK4501534.1"/>
    </source>
</evidence>
<comment type="similarity">
    <text evidence="2 6">Belongs to the zinc-containing alcohol dehydrogenase family.</text>
</comment>
<evidence type="ECO:0000256" key="5">
    <source>
        <dbReference type="ARBA" id="ARBA00023002"/>
    </source>
</evidence>
<dbReference type="Gene3D" id="3.90.180.10">
    <property type="entry name" value="Medium-chain alcohol dehydrogenases, catalytic domain"/>
    <property type="match status" value="1"/>
</dbReference>
<dbReference type="InterPro" id="IPR020843">
    <property type="entry name" value="ER"/>
</dbReference>
<feature type="domain" description="Enoyl reductase (ER)" evidence="7">
    <location>
        <begin position="20"/>
        <end position="380"/>
    </location>
</feature>
<dbReference type="Pfam" id="PF00107">
    <property type="entry name" value="ADH_zinc_N"/>
    <property type="match status" value="1"/>
</dbReference>
<dbReference type="InterPro" id="IPR011032">
    <property type="entry name" value="GroES-like_sf"/>
</dbReference>
<keyword evidence="4 6" id="KW-0862">Zinc</keyword>
<keyword evidence="3 6" id="KW-0479">Metal-binding</keyword>
<evidence type="ECO:0000256" key="4">
    <source>
        <dbReference type="ARBA" id="ARBA00022833"/>
    </source>
</evidence>
<dbReference type="SUPFAM" id="SSF50129">
    <property type="entry name" value="GroES-like"/>
    <property type="match status" value="1"/>
</dbReference>
<organism evidence="8 9">
    <name type="scientific">Zasmidium cellare</name>
    <name type="common">Wine cellar mold</name>
    <name type="synonym">Racodium cellare</name>
    <dbReference type="NCBI Taxonomy" id="395010"/>
    <lineage>
        <taxon>Eukaryota</taxon>
        <taxon>Fungi</taxon>
        <taxon>Dikarya</taxon>
        <taxon>Ascomycota</taxon>
        <taxon>Pezizomycotina</taxon>
        <taxon>Dothideomycetes</taxon>
        <taxon>Dothideomycetidae</taxon>
        <taxon>Mycosphaerellales</taxon>
        <taxon>Mycosphaerellaceae</taxon>
        <taxon>Zasmidium</taxon>
    </lineage>
</organism>
<evidence type="ECO:0000259" key="7">
    <source>
        <dbReference type="SMART" id="SM00829"/>
    </source>
</evidence>
<gene>
    <name evidence="8" type="ORF">PRZ48_007343</name>
</gene>
<sequence length="382" mass="40162">MTSQTPTFPFKTEAYIARSGATSHPALEPVTYNSLKPDEVLVSIAAVSICHTDIRAIHGDFRTELPMIPGHEGSGTVLATGSQVTYVEPGDAVVLAYSSCGSCRRCIMGKNAFCDGLVEMNFAGSGEGVVKDEQGSSVKGSFFGQSSMSRVALVHESSCVKVDVKDRRELELCASLGCGIMTGAGSIFNIAKPPPSSKIVIFGAGAVGLSALLAAKLTTPSTLILIDNSPTKLSKIHPSLLQNVHVLDTSSHKTPTETATAIRALTPNNTGVDYALECIGVESCLLAAHASLDTLGTLITIGSSATAKMPFGLASHLIRGITVGGTHQGDSVSRVMVPEMISLWKRGLFPFDMMIERFGFGELGRALGEMHEGRVVKPLLVV</sequence>
<keyword evidence="5" id="KW-0560">Oxidoreductase</keyword>
<dbReference type="PANTHER" id="PTHR43350">
    <property type="entry name" value="NAD-DEPENDENT ALCOHOL DEHYDROGENASE"/>
    <property type="match status" value="1"/>
</dbReference>
<proteinExistence type="inferred from homology"/>
<evidence type="ECO:0000256" key="6">
    <source>
        <dbReference type="RuleBase" id="RU361277"/>
    </source>
</evidence>
<dbReference type="InterPro" id="IPR036291">
    <property type="entry name" value="NAD(P)-bd_dom_sf"/>
</dbReference>
<keyword evidence="9" id="KW-1185">Reference proteome</keyword>
<evidence type="ECO:0000256" key="2">
    <source>
        <dbReference type="ARBA" id="ARBA00008072"/>
    </source>
</evidence>
<evidence type="ECO:0000256" key="3">
    <source>
        <dbReference type="ARBA" id="ARBA00022723"/>
    </source>
</evidence>
<dbReference type="Proteomes" id="UP001305779">
    <property type="component" value="Unassembled WGS sequence"/>
</dbReference>
<comment type="cofactor">
    <cofactor evidence="1 6">
        <name>Zn(2+)</name>
        <dbReference type="ChEBI" id="CHEBI:29105"/>
    </cofactor>
</comment>
<evidence type="ECO:0000256" key="1">
    <source>
        <dbReference type="ARBA" id="ARBA00001947"/>
    </source>
</evidence>
<dbReference type="SUPFAM" id="SSF51735">
    <property type="entry name" value="NAD(P)-binding Rossmann-fold domains"/>
    <property type="match status" value="1"/>
</dbReference>